<sequence length="157" mass="17932">MNDARDVLCARCPVRGRGCRNQLLNLYDYWDGKRRGRAFPARADIDPLELGQMLPNLFLVDVLEAAPHFRYRLSGGNVDEIHGQSLTGKTPRHIRTADVAAAVEQRYREIVAARQPRCDHVTMLAEDHTFWHYECLLLPLSEDGERINMLLGGIYET</sequence>
<reference evidence="2" key="1">
    <citation type="journal article" date="2019" name="Int. J. Syst. Evol. Microbiol.">
        <title>The Global Catalogue of Microorganisms (GCM) 10K type strain sequencing project: providing services to taxonomists for standard genome sequencing and annotation.</title>
        <authorList>
            <consortium name="The Broad Institute Genomics Platform"/>
            <consortium name="The Broad Institute Genome Sequencing Center for Infectious Disease"/>
            <person name="Wu L."/>
            <person name="Ma J."/>
        </authorList>
    </citation>
    <scope>NUCLEOTIDE SEQUENCE [LARGE SCALE GENOMIC DNA]</scope>
    <source>
        <strain evidence="2">KCTC 42182</strain>
    </source>
</reference>
<proteinExistence type="predicted"/>
<gene>
    <name evidence="1" type="ORF">ACFOOQ_09625</name>
</gene>
<organism evidence="1 2">
    <name type="scientific">Ferrovibrio xuzhouensis</name>
    <dbReference type="NCBI Taxonomy" id="1576914"/>
    <lineage>
        <taxon>Bacteria</taxon>
        <taxon>Pseudomonadati</taxon>
        <taxon>Pseudomonadota</taxon>
        <taxon>Alphaproteobacteria</taxon>
        <taxon>Rhodospirillales</taxon>
        <taxon>Rhodospirillaceae</taxon>
        <taxon>Ferrovibrio</taxon>
    </lineage>
</organism>
<dbReference type="RefSeq" id="WP_379725056.1">
    <property type="nucleotide sequence ID" value="NZ_JBHRYJ010000001.1"/>
</dbReference>
<keyword evidence="2" id="KW-1185">Reference proteome</keyword>
<evidence type="ECO:0000313" key="2">
    <source>
        <dbReference type="Proteomes" id="UP001595711"/>
    </source>
</evidence>
<dbReference type="Proteomes" id="UP001595711">
    <property type="component" value="Unassembled WGS sequence"/>
</dbReference>
<accession>A0ABV7VG57</accession>
<dbReference type="InterPro" id="IPR009922">
    <property type="entry name" value="DUF1457"/>
</dbReference>
<evidence type="ECO:0000313" key="1">
    <source>
        <dbReference type="EMBL" id="MFC3675801.1"/>
    </source>
</evidence>
<dbReference type="EMBL" id="JBHRYJ010000001">
    <property type="protein sequence ID" value="MFC3675801.1"/>
    <property type="molecule type" value="Genomic_DNA"/>
</dbReference>
<name>A0ABV7VG57_9PROT</name>
<protein>
    <submittedName>
        <fullName evidence="1">PAS domain-containing protein</fullName>
    </submittedName>
</protein>
<dbReference type="Pfam" id="PF07310">
    <property type="entry name" value="PAS_5"/>
    <property type="match status" value="1"/>
</dbReference>
<comment type="caution">
    <text evidence="1">The sequence shown here is derived from an EMBL/GenBank/DDBJ whole genome shotgun (WGS) entry which is preliminary data.</text>
</comment>